<feature type="transmembrane region" description="Helical" evidence="7">
    <location>
        <begin position="232"/>
        <end position="258"/>
    </location>
</feature>
<gene>
    <name evidence="10" type="ORF">CSC3H3_06600</name>
</gene>
<feature type="transmembrane region" description="Helical" evidence="7">
    <location>
        <begin position="179"/>
        <end position="197"/>
    </location>
</feature>
<feature type="transmembrane region" description="Helical" evidence="7">
    <location>
        <begin position="103"/>
        <end position="128"/>
    </location>
</feature>
<dbReference type="Pfam" id="PF12911">
    <property type="entry name" value="OppC_N"/>
    <property type="match status" value="1"/>
</dbReference>
<organism evidence="10 11">
    <name type="scientific">Thalassospira marina</name>
    <dbReference type="NCBI Taxonomy" id="2048283"/>
    <lineage>
        <taxon>Bacteria</taxon>
        <taxon>Pseudomonadati</taxon>
        <taxon>Pseudomonadota</taxon>
        <taxon>Alphaproteobacteria</taxon>
        <taxon>Rhodospirillales</taxon>
        <taxon>Thalassospiraceae</taxon>
        <taxon>Thalassospira</taxon>
    </lineage>
</organism>
<dbReference type="InterPro" id="IPR035906">
    <property type="entry name" value="MetI-like_sf"/>
</dbReference>
<evidence type="ECO:0000256" key="6">
    <source>
        <dbReference type="ARBA" id="ARBA00023136"/>
    </source>
</evidence>
<feature type="region of interest" description="Disordered" evidence="8">
    <location>
        <begin position="1"/>
        <end position="22"/>
    </location>
</feature>
<evidence type="ECO:0000256" key="4">
    <source>
        <dbReference type="ARBA" id="ARBA00022692"/>
    </source>
</evidence>
<keyword evidence="6 7" id="KW-0472">Membrane</keyword>
<dbReference type="InterPro" id="IPR050366">
    <property type="entry name" value="BP-dependent_transpt_permease"/>
</dbReference>
<comment type="similarity">
    <text evidence="7">Belongs to the binding-protein-dependent transport system permease family.</text>
</comment>
<dbReference type="EMBL" id="CP024199">
    <property type="protein sequence ID" value="AUG52419.1"/>
    <property type="molecule type" value="Genomic_DNA"/>
</dbReference>
<dbReference type="RefSeq" id="WP_101284344.1">
    <property type="nucleotide sequence ID" value="NZ_CP024199.1"/>
</dbReference>
<name>A0ABM6Q7D0_9PROT</name>
<dbReference type="Gene3D" id="1.10.3720.10">
    <property type="entry name" value="MetI-like"/>
    <property type="match status" value="1"/>
</dbReference>
<evidence type="ECO:0000256" key="2">
    <source>
        <dbReference type="ARBA" id="ARBA00022448"/>
    </source>
</evidence>
<protein>
    <submittedName>
        <fullName evidence="10">NAD synthetase</fullName>
    </submittedName>
</protein>
<feature type="domain" description="ABC transmembrane type-1" evidence="9">
    <location>
        <begin position="101"/>
        <end position="304"/>
    </location>
</feature>
<evidence type="ECO:0000313" key="10">
    <source>
        <dbReference type="EMBL" id="AUG52419.1"/>
    </source>
</evidence>
<dbReference type="SUPFAM" id="SSF161098">
    <property type="entry name" value="MetI-like"/>
    <property type="match status" value="1"/>
</dbReference>
<dbReference type="CDD" id="cd06261">
    <property type="entry name" value="TM_PBP2"/>
    <property type="match status" value="1"/>
</dbReference>
<accession>A0ABM6Q7D0</accession>
<evidence type="ECO:0000256" key="8">
    <source>
        <dbReference type="SAM" id="MobiDB-lite"/>
    </source>
</evidence>
<keyword evidence="11" id="KW-1185">Reference proteome</keyword>
<evidence type="ECO:0000256" key="1">
    <source>
        <dbReference type="ARBA" id="ARBA00004651"/>
    </source>
</evidence>
<comment type="subcellular location">
    <subcellularLocation>
        <location evidence="1 7">Cell membrane</location>
        <topology evidence="1 7">Multi-pass membrane protein</topology>
    </subcellularLocation>
</comment>
<evidence type="ECO:0000256" key="5">
    <source>
        <dbReference type="ARBA" id="ARBA00022989"/>
    </source>
</evidence>
<keyword evidence="5 7" id="KW-1133">Transmembrane helix</keyword>
<sequence length="332" mass="35511">MTDHTPQITPPAQGAAAQKTSSSPWRLAARRFSRHKLAWISLVILLLFAIASACAPLVAHLLGTDAQAVDLFSRYAPPSAEHPLGTDELGRDTLLRLLYGGQVSLMVGVSSALCAAIIGTFIGIIAGFRGGWLDGFLMRFTDGIISLPLLPLLIVLAAIDPGKLGIPREIINGESFSLYRIILIIALFGWTTVARLVRAATLALREREFVMSARALGAGPGRIIWRHILPNVVTPIIIATTLAVGNVILMESVLSFLGLGIQPPVPSWGNMLTHAQEFIWDAPLLALWPGLLIFVTVIAVNFLGDGLQDALDPRADSDIAPATGQNDTQTAQ</sequence>
<dbReference type="Proteomes" id="UP000233458">
    <property type="component" value="Chromosome"/>
</dbReference>
<dbReference type="Pfam" id="PF00528">
    <property type="entry name" value="BPD_transp_1"/>
    <property type="match status" value="1"/>
</dbReference>
<dbReference type="PANTHER" id="PTHR43386">
    <property type="entry name" value="OLIGOPEPTIDE TRANSPORT SYSTEM PERMEASE PROTEIN APPC"/>
    <property type="match status" value="1"/>
</dbReference>
<dbReference type="InterPro" id="IPR000515">
    <property type="entry name" value="MetI-like"/>
</dbReference>
<evidence type="ECO:0000259" key="9">
    <source>
        <dbReference type="PROSITE" id="PS50928"/>
    </source>
</evidence>
<evidence type="ECO:0000256" key="7">
    <source>
        <dbReference type="RuleBase" id="RU363032"/>
    </source>
</evidence>
<feature type="transmembrane region" description="Helical" evidence="7">
    <location>
        <begin position="37"/>
        <end position="62"/>
    </location>
</feature>
<keyword evidence="2 7" id="KW-0813">Transport</keyword>
<keyword evidence="4 7" id="KW-0812">Transmembrane</keyword>
<dbReference type="InterPro" id="IPR025966">
    <property type="entry name" value="OppC_N"/>
</dbReference>
<reference evidence="10 11" key="1">
    <citation type="submission" date="2017-10" db="EMBL/GenBank/DDBJ databases">
        <title>Biodiversity and function of Thalassospira species in the particle-attached aromatic-hydrocarbon-degrading consortia from the surface seawater of the China South Sea.</title>
        <authorList>
            <person name="Dong C."/>
            <person name="Liu R."/>
            <person name="Shao Z."/>
        </authorList>
    </citation>
    <scope>NUCLEOTIDE SEQUENCE [LARGE SCALE GENOMIC DNA]</scope>
    <source>
        <strain evidence="10 11">CSC3H3</strain>
    </source>
</reference>
<feature type="transmembrane region" description="Helical" evidence="7">
    <location>
        <begin position="278"/>
        <end position="304"/>
    </location>
</feature>
<keyword evidence="3" id="KW-1003">Cell membrane</keyword>
<proteinExistence type="inferred from homology"/>
<dbReference type="PANTHER" id="PTHR43386:SF23">
    <property type="entry name" value="ABC TRANSPORTER"/>
    <property type="match status" value="1"/>
</dbReference>
<feature type="transmembrane region" description="Helical" evidence="7">
    <location>
        <begin position="140"/>
        <end position="159"/>
    </location>
</feature>
<dbReference type="PROSITE" id="PS50928">
    <property type="entry name" value="ABC_TM1"/>
    <property type="match status" value="1"/>
</dbReference>
<evidence type="ECO:0000256" key="3">
    <source>
        <dbReference type="ARBA" id="ARBA00022475"/>
    </source>
</evidence>
<evidence type="ECO:0000313" key="11">
    <source>
        <dbReference type="Proteomes" id="UP000233458"/>
    </source>
</evidence>